<evidence type="ECO:0000259" key="1">
    <source>
        <dbReference type="Pfam" id="PF12680"/>
    </source>
</evidence>
<gene>
    <name evidence="2" type="ORF">SAMN04488101_10827</name>
</gene>
<reference evidence="2 3" key="1">
    <citation type="submission" date="2017-04" db="EMBL/GenBank/DDBJ databases">
        <authorList>
            <person name="Afonso C.L."/>
            <person name="Miller P.J."/>
            <person name="Scott M.A."/>
            <person name="Spackman E."/>
            <person name="Goraichik I."/>
            <person name="Dimitrov K.M."/>
            <person name="Suarez D.L."/>
            <person name="Swayne D.E."/>
        </authorList>
    </citation>
    <scope>NUCLEOTIDE SEQUENCE [LARGE SCALE GENOMIC DNA]</scope>
    <source>
        <strain evidence="2 3">DSM 19625</strain>
    </source>
</reference>
<dbReference type="EMBL" id="FWYB01000008">
    <property type="protein sequence ID" value="SMD00393.1"/>
    <property type="molecule type" value="Genomic_DNA"/>
</dbReference>
<dbReference type="AlphaFoldDB" id="A0A1W2DSK5"/>
<dbReference type="OrthoDB" id="6657864at2"/>
<protein>
    <recommendedName>
        <fullName evidence="1">SnoaL-like domain-containing protein</fullName>
    </recommendedName>
</protein>
<dbReference type="InterPro" id="IPR037401">
    <property type="entry name" value="SnoaL-like"/>
</dbReference>
<evidence type="ECO:0000313" key="2">
    <source>
        <dbReference type="EMBL" id="SMD00393.1"/>
    </source>
</evidence>
<dbReference type="STRING" id="475255.SAMN04488101_10827"/>
<accession>A0A1W2DSK5</accession>
<feature type="domain" description="SnoaL-like" evidence="1">
    <location>
        <begin position="15"/>
        <end position="122"/>
    </location>
</feature>
<dbReference type="Pfam" id="PF12680">
    <property type="entry name" value="SnoaL_2"/>
    <property type="match status" value="1"/>
</dbReference>
<organism evidence="2 3">
    <name type="scientific">Pedobacter nyackensis</name>
    <dbReference type="NCBI Taxonomy" id="475255"/>
    <lineage>
        <taxon>Bacteria</taxon>
        <taxon>Pseudomonadati</taxon>
        <taxon>Bacteroidota</taxon>
        <taxon>Sphingobacteriia</taxon>
        <taxon>Sphingobacteriales</taxon>
        <taxon>Sphingobacteriaceae</taxon>
        <taxon>Pedobacter</taxon>
    </lineage>
</organism>
<dbReference type="SUPFAM" id="SSF54427">
    <property type="entry name" value="NTF2-like"/>
    <property type="match status" value="1"/>
</dbReference>
<dbReference type="PANTHER" id="PTHR41252">
    <property type="entry name" value="BLR2505 PROTEIN"/>
    <property type="match status" value="1"/>
</dbReference>
<dbReference type="RefSeq" id="WP_084290141.1">
    <property type="nucleotide sequence ID" value="NZ_FWYB01000008.1"/>
</dbReference>
<dbReference type="Proteomes" id="UP000192678">
    <property type="component" value="Unassembled WGS sequence"/>
</dbReference>
<dbReference type="Gene3D" id="3.10.450.50">
    <property type="match status" value="1"/>
</dbReference>
<evidence type="ECO:0000313" key="3">
    <source>
        <dbReference type="Proteomes" id="UP000192678"/>
    </source>
</evidence>
<proteinExistence type="predicted"/>
<sequence>MLQTQTIQTREIINNFYKALVGKELETITQLFAETIDWDIPGNEELAPWLGKRTKRNEVKDFFKLLWQSIEPISAQIDHILVEDDFAIATGHFSSKMNRSGQVYSSMFSAHFTVKDSQIVRYRLQEDSHALVEALMLPIPIY</sequence>
<keyword evidence="3" id="KW-1185">Reference proteome</keyword>
<name>A0A1W2DSK5_9SPHI</name>
<dbReference type="InterPro" id="IPR032710">
    <property type="entry name" value="NTF2-like_dom_sf"/>
</dbReference>
<dbReference type="PANTHER" id="PTHR41252:SF1">
    <property type="entry name" value="BLR2505 PROTEIN"/>
    <property type="match status" value="1"/>
</dbReference>